<feature type="domain" description="Serine aminopeptidase S33" evidence="1">
    <location>
        <begin position="37"/>
        <end position="292"/>
    </location>
</feature>
<comment type="caution">
    <text evidence="2">The sequence shown here is derived from an EMBL/GenBank/DDBJ whole genome shotgun (WGS) entry which is preliminary data.</text>
</comment>
<dbReference type="EMBL" id="JBHSRS010000018">
    <property type="protein sequence ID" value="MFC6281743.1"/>
    <property type="molecule type" value="Genomic_DNA"/>
</dbReference>
<dbReference type="SUPFAM" id="SSF53474">
    <property type="entry name" value="alpha/beta-Hydrolases"/>
    <property type="match status" value="1"/>
</dbReference>
<organism evidence="2 3">
    <name type="scientific">Polaromonas aquatica</name>
    <dbReference type="NCBI Taxonomy" id="332657"/>
    <lineage>
        <taxon>Bacteria</taxon>
        <taxon>Pseudomonadati</taxon>
        <taxon>Pseudomonadota</taxon>
        <taxon>Betaproteobacteria</taxon>
        <taxon>Burkholderiales</taxon>
        <taxon>Comamonadaceae</taxon>
        <taxon>Polaromonas</taxon>
    </lineage>
</organism>
<evidence type="ECO:0000259" key="1">
    <source>
        <dbReference type="Pfam" id="PF12146"/>
    </source>
</evidence>
<dbReference type="Pfam" id="PF12146">
    <property type="entry name" value="Hydrolase_4"/>
    <property type="match status" value="1"/>
</dbReference>
<accession>A0ABW1TXZ2</accession>
<dbReference type="PANTHER" id="PTHR11614">
    <property type="entry name" value="PHOSPHOLIPASE-RELATED"/>
    <property type="match status" value="1"/>
</dbReference>
<dbReference type="InterPro" id="IPR051044">
    <property type="entry name" value="MAG_DAG_Lipase"/>
</dbReference>
<dbReference type="Proteomes" id="UP001596270">
    <property type="component" value="Unassembled WGS sequence"/>
</dbReference>
<sequence length="308" mass="33284">MHATVLAPFTARDGENLALYEWPLDDWAEEMGADAPPPRGVVLIVHGLGEHASRYGHVASRLMQWGFAVRAYDQRGHGESGGARGVLPSETALLDDLAEIVDDTRRRCRRLPHATQAGEPGAAEKPMPLILLGHSMGGLVVGRFVSLNIRPVEGLVMSSPALDAGLSAFQKLLLAVVPRLAPNLSVDNGLDAHYISHDEQVVKNYFADRLVHSRISPRLGRFIATAGPATVATAAHWRTPTLLMYAGADRLVNPEGSRAFAENAANSADVKPGTVTARCFDGLYHELFNELDSAPVFDTLGTWLNARF</sequence>
<proteinExistence type="predicted"/>
<dbReference type="InterPro" id="IPR022742">
    <property type="entry name" value="Hydrolase_4"/>
</dbReference>
<dbReference type="RefSeq" id="WP_371437349.1">
    <property type="nucleotide sequence ID" value="NZ_JBHSRS010000018.1"/>
</dbReference>
<keyword evidence="3" id="KW-1185">Reference proteome</keyword>
<dbReference type="InterPro" id="IPR029058">
    <property type="entry name" value="AB_hydrolase_fold"/>
</dbReference>
<evidence type="ECO:0000313" key="3">
    <source>
        <dbReference type="Proteomes" id="UP001596270"/>
    </source>
</evidence>
<gene>
    <name evidence="2" type="ORF">ACFQND_10920</name>
</gene>
<protein>
    <submittedName>
        <fullName evidence="2">Lysophospholipase</fullName>
    </submittedName>
</protein>
<dbReference type="Gene3D" id="3.40.50.1820">
    <property type="entry name" value="alpha/beta hydrolase"/>
    <property type="match status" value="1"/>
</dbReference>
<evidence type="ECO:0000313" key="2">
    <source>
        <dbReference type="EMBL" id="MFC6281743.1"/>
    </source>
</evidence>
<name>A0ABW1TXZ2_9BURK</name>
<reference evidence="3" key="1">
    <citation type="journal article" date="2019" name="Int. J. Syst. Evol. Microbiol.">
        <title>The Global Catalogue of Microorganisms (GCM) 10K type strain sequencing project: providing services to taxonomists for standard genome sequencing and annotation.</title>
        <authorList>
            <consortium name="The Broad Institute Genomics Platform"/>
            <consortium name="The Broad Institute Genome Sequencing Center for Infectious Disease"/>
            <person name="Wu L."/>
            <person name="Ma J."/>
        </authorList>
    </citation>
    <scope>NUCLEOTIDE SEQUENCE [LARGE SCALE GENOMIC DNA]</scope>
    <source>
        <strain evidence="3">CCUG 39402</strain>
    </source>
</reference>